<feature type="compositionally biased region" description="Gly residues" evidence="1">
    <location>
        <begin position="98"/>
        <end position="110"/>
    </location>
</feature>
<organism evidence="2 3">
    <name type="scientific">Eucalyptus globulus</name>
    <name type="common">Tasmanian blue gum</name>
    <dbReference type="NCBI Taxonomy" id="34317"/>
    <lineage>
        <taxon>Eukaryota</taxon>
        <taxon>Viridiplantae</taxon>
        <taxon>Streptophyta</taxon>
        <taxon>Embryophyta</taxon>
        <taxon>Tracheophyta</taxon>
        <taxon>Spermatophyta</taxon>
        <taxon>Magnoliopsida</taxon>
        <taxon>eudicotyledons</taxon>
        <taxon>Gunneridae</taxon>
        <taxon>Pentapetalae</taxon>
        <taxon>rosids</taxon>
        <taxon>malvids</taxon>
        <taxon>Myrtales</taxon>
        <taxon>Myrtaceae</taxon>
        <taxon>Myrtoideae</taxon>
        <taxon>Eucalypteae</taxon>
        <taxon>Eucalyptus</taxon>
    </lineage>
</organism>
<evidence type="ECO:0000313" key="2">
    <source>
        <dbReference type="EMBL" id="KAL3739096.1"/>
    </source>
</evidence>
<evidence type="ECO:0000256" key="1">
    <source>
        <dbReference type="SAM" id="MobiDB-lite"/>
    </source>
</evidence>
<dbReference type="EMBL" id="JBJKBG010000005">
    <property type="protein sequence ID" value="KAL3739096.1"/>
    <property type="molecule type" value="Genomic_DNA"/>
</dbReference>
<feature type="compositionally biased region" description="Low complexity" evidence="1">
    <location>
        <begin position="32"/>
        <end position="48"/>
    </location>
</feature>
<feature type="region of interest" description="Disordered" evidence="1">
    <location>
        <begin position="92"/>
        <end position="116"/>
    </location>
</feature>
<reference evidence="2 3" key="1">
    <citation type="submission" date="2024-11" db="EMBL/GenBank/DDBJ databases">
        <title>Chromosome-level genome assembly of Eucalyptus globulus Labill. provides insights into its genome evolution.</title>
        <authorList>
            <person name="Li X."/>
        </authorList>
    </citation>
    <scope>NUCLEOTIDE SEQUENCE [LARGE SCALE GENOMIC DNA]</scope>
    <source>
        <strain evidence="2">CL2024</strain>
        <tissue evidence="2">Fresh tender leaves</tissue>
    </source>
</reference>
<proteinExistence type="predicted"/>
<dbReference type="AlphaFoldDB" id="A0ABD3KGV1"/>
<accession>A0ABD3KGV1</accession>
<sequence length="116" mass="12253">MRGTCVSRSLPPPATGNPWLTRASVPERRWRSPAPSTASGGPSSPGGSSRRKPNSFLVEYRTLVTPSNAGHPSRPYREEVPLGLLRLAPPAEVEAGLGPSGRGFRLGGGRARSPRS</sequence>
<comment type="caution">
    <text evidence="2">The sequence shown here is derived from an EMBL/GenBank/DDBJ whole genome shotgun (WGS) entry which is preliminary data.</text>
</comment>
<gene>
    <name evidence="2" type="ORF">ACJRO7_020488</name>
</gene>
<name>A0ABD3KGV1_EUCGL</name>
<dbReference type="Proteomes" id="UP001634007">
    <property type="component" value="Unassembled WGS sequence"/>
</dbReference>
<evidence type="ECO:0000313" key="3">
    <source>
        <dbReference type="Proteomes" id="UP001634007"/>
    </source>
</evidence>
<feature type="region of interest" description="Disordered" evidence="1">
    <location>
        <begin position="1"/>
        <end position="56"/>
    </location>
</feature>
<protein>
    <submittedName>
        <fullName evidence="2">Uncharacterized protein</fullName>
    </submittedName>
</protein>
<keyword evidence="3" id="KW-1185">Reference proteome</keyword>